<keyword evidence="4" id="KW-0677">Repeat</keyword>
<dbReference type="OrthoDB" id="438553at2759"/>
<feature type="region of interest" description="Disordered" evidence="8">
    <location>
        <begin position="273"/>
        <end position="347"/>
    </location>
</feature>
<evidence type="ECO:0000259" key="9">
    <source>
        <dbReference type="Pfam" id="PF22683"/>
    </source>
</evidence>
<dbReference type="AlphaFoldDB" id="A0A3N2PLW4"/>
<dbReference type="Gene3D" id="1.10.340.40">
    <property type="entry name" value="Nuclear abundant poly(A) RNA-bind protein 2, N-terminal domain"/>
    <property type="match status" value="1"/>
</dbReference>
<dbReference type="GO" id="GO:0008143">
    <property type="term" value="F:poly(A) binding"/>
    <property type="evidence" value="ECO:0007669"/>
    <property type="project" value="InterPro"/>
</dbReference>
<dbReference type="EMBL" id="ML119061">
    <property type="protein sequence ID" value="ROT35469.1"/>
    <property type="molecule type" value="Genomic_DNA"/>
</dbReference>
<keyword evidence="3" id="KW-0479">Metal-binding</keyword>
<dbReference type="PANTHER" id="PTHR14738">
    <property type="entry name" value="ZINC FINGER CCCH DOMAIN-CONTAINING PROTEIN 14"/>
    <property type="match status" value="1"/>
</dbReference>
<keyword evidence="5" id="KW-0863">Zinc-finger</keyword>
<dbReference type="InterPro" id="IPR040366">
    <property type="entry name" value="Nab2/ZC3H14"/>
</dbReference>
<dbReference type="Gene3D" id="4.10.1000.30">
    <property type="match status" value="1"/>
</dbReference>
<dbReference type="FunFam" id="4.10.1000.40:FF:000002">
    <property type="entry name" value="Nuclear polyadenylated RNA-binding protein Nab2"/>
    <property type="match status" value="1"/>
</dbReference>
<dbReference type="Proteomes" id="UP000272025">
    <property type="component" value="Unassembled WGS sequence"/>
</dbReference>
<keyword evidence="7" id="KW-0539">Nucleus</keyword>
<sequence length="528" mass="56826">MAFQVSPNTPLAEALNSAIQAKLMEVGFAQASDANALSEYIILMLGNGKGQQDIVTELSTDLLGLPEDDPTTIQFVSWLFEHAESLSSQLNNGQSEAQANGDAMDGSAPQGAANDHDADTDMMTSNDVSDLNAPTGPRSMRSGPARGGREKRLLSQMSRAMDRTGDSVLHRTRGNDRINSHARGPPTGPRGLGRGGRGMNTQRVANIQAGMNAAMGGGMNGRPNGPPGMGAMGGVPGMNGSWGMPGQPPEMDLMAMMQQQSQMMAQLQQQLLSGNNGGFGQHSRPSKSLFDRAQQPHRNNQRHRQHQPNHSNNNSRSESAANEGGADGDDVDMSSTTKREPPNPEETVCKYNLRCTNRDCKFAHQSPAAPPGAHIDISDTCSFGAACKNRKCVGRHPSPATKRAHQNEQDCKFFPNCHNPQCPFKHPDMPLCRNGAGCTTPGCKFTHVKVKCRFNPCKNPHCAYNHEEGQQGVFKDKVWTAEGEGEGEGEHISERKFVNDGQGEEEVIIPQEDNVMGQEGHGAQGITT</sequence>
<comment type="similarity">
    <text evidence="2">Belongs to the ZC3H14 family.</text>
</comment>
<feature type="compositionally biased region" description="Polar residues" evidence="8">
    <location>
        <begin position="89"/>
        <end position="98"/>
    </location>
</feature>
<feature type="region of interest" description="Disordered" evidence="8">
    <location>
        <begin position="169"/>
        <end position="199"/>
    </location>
</feature>
<reference evidence="10 11" key="1">
    <citation type="journal article" date="2018" name="Mol. Ecol.">
        <title>The obligate alkalophilic soda-lake fungus Sodiomyces alkalinus has shifted to a protein diet.</title>
        <authorList>
            <person name="Grum-Grzhimaylo A.A."/>
            <person name="Falkoski D.L."/>
            <person name="van den Heuvel J."/>
            <person name="Valero-Jimenez C.A."/>
            <person name="Min B."/>
            <person name="Choi I.G."/>
            <person name="Lipzen A."/>
            <person name="Daum C.G."/>
            <person name="Aanen D.K."/>
            <person name="Tsang A."/>
            <person name="Henrissat B."/>
            <person name="Bilanenko E.N."/>
            <person name="de Vries R.P."/>
            <person name="van Kan J.A.L."/>
            <person name="Grigoriev I.V."/>
            <person name="Debets A.J.M."/>
        </authorList>
    </citation>
    <scope>NUCLEOTIDE SEQUENCE [LARGE SCALE GENOMIC DNA]</scope>
    <source>
        <strain evidence="10 11">F11</strain>
    </source>
</reference>
<evidence type="ECO:0000256" key="5">
    <source>
        <dbReference type="ARBA" id="ARBA00022771"/>
    </source>
</evidence>
<dbReference type="InterPro" id="IPR055046">
    <property type="entry name" value="Nab2-like_Znf-CCCH"/>
</dbReference>
<keyword evidence="6" id="KW-0862">Zinc</keyword>
<name>A0A3N2PLW4_SODAK</name>
<dbReference type="InterPro" id="IPR043094">
    <property type="entry name" value="Nab2/ZC3H14_N_sf"/>
</dbReference>
<dbReference type="PANTHER" id="PTHR14738:SF29">
    <property type="entry name" value="ZINC FINGER CCCH DOMAIN-CONTAINING PROTEIN 14"/>
    <property type="match status" value="1"/>
</dbReference>
<comment type="subcellular location">
    <subcellularLocation>
        <location evidence="1">Nucleus</location>
    </subcellularLocation>
</comment>
<evidence type="ECO:0000256" key="4">
    <source>
        <dbReference type="ARBA" id="ARBA00022737"/>
    </source>
</evidence>
<evidence type="ECO:0000313" key="10">
    <source>
        <dbReference type="EMBL" id="ROT35469.1"/>
    </source>
</evidence>
<organism evidence="10 11">
    <name type="scientific">Sodiomyces alkalinus (strain CBS 110278 / VKM F-3762 / F11)</name>
    <name type="common">Alkaliphilic filamentous fungus</name>
    <dbReference type="NCBI Taxonomy" id="1314773"/>
    <lineage>
        <taxon>Eukaryota</taxon>
        <taxon>Fungi</taxon>
        <taxon>Dikarya</taxon>
        <taxon>Ascomycota</taxon>
        <taxon>Pezizomycotina</taxon>
        <taxon>Sordariomycetes</taxon>
        <taxon>Hypocreomycetidae</taxon>
        <taxon>Glomerellales</taxon>
        <taxon>Plectosphaerellaceae</taxon>
        <taxon>Sodiomyces</taxon>
    </lineage>
</organism>
<dbReference type="Pfam" id="PF22683">
    <property type="entry name" value="Nab2-like_zf-CCCH"/>
    <property type="match status" value="1"/>
</dbReference>
<dbReference type="GeneID" id="39576913"/>
<feature type="compositionally biased region" description="Basic and acidic residues" evidence="8">
    <location>
        <begin position="169"/>
        <end position="179"/>
    </location>
</feature>
<feature type="compositionally biased region" description="Low complexity" evidence="8">
    <location>
        <begin position="308"/>
        <end position="323"/>
    </location>
</feature>
<dbReference type="GO" id="GO:0043488">
    <property type="term" value="P:regulation of mRNA stability"/>
    <property type="evidence" value="ECO:0007669"/>
    <property type="project" value="InterPro"/>
</dbReference>
<evidence type="ECO:0000256" key="3">
    <source>
        <dbReference type="ARBA" id="ARBA00022723"/>
    </source>
</evidence>
<dbReference type="RefSeq" id="XP_028463275.1">
    <property type="nucleotide sequence ID" value="XM_028608435.1"/>
</dbReference>
<dbReference type="Gene3D" id="4.10.1000.40">
    <property type="match status" value="1"/>
</dbReference>
<evidence type="ECO:0000256" key="1">
    <source>
        <dbReference type="ARBA" id="ARBA00004123"/>
    </source>
</evidence>
<dbReference type="STRING" id="1314773.A0A3N2PLW4"/>
<dbReference type="GO" id="GO:0005737">
    <property type="term" value="C:cytoplasm"/>
    <property type="evidence" value="ECO:0007669"/>
    <property type="project" value="TreeGrafter"/>
</dbReference>
<evidence type="ECO:0000256" key="7">
    <source>
        <dbReference type="ARBA" id="ARBA00023242"/>
    </source>
</evidence>
<gene>
    <name evidence="10" type="ORF">SODALDRAFT_283850</name>
</gene>
<evidence type="ECO:0000313" key="11">
    <source>
        <dbReference type="Proteomes" id="UP000272025"/>
    </source>
</evidence>
<dbReference type="GO" id="GO:0005634">
    <property type="term" value="C:nucleus"/>
    <property type="evidence" value="ECO:0007669"/>
    <property type="project" value="UniProtKB-SubCell"/>
</dbReference>
<accession>A0A3N2PLW4</accession>
<keyword evidence="11" id="KW-1185">Reference proteome</keyword>
<dbReference type="Pfam" id="PF14608">
    <property type="entry name" value="zf-CCCH_2"/>
    <property type="match status" value="4"/>
</dbReference>
<evidence type="ECO:0000256" key="8">
    <source>
        <dbReference type="SAM" id="MobiDB-lite"/>
    </source>
</evidence>
<feature type="region of interest" description="Disordered" evidence="8">
    <location>
        <begin position="89"/>
        <end position="151"/>
    </location>
</feature>
<protein>
    <recommendedName>
        <fullName evidence="9">Nab2-like CCCH zinc finger domain-containing protein</fullName>
    </recommendedName>
</protein>
<evidence type="ECO:0000256" key="6">
    <source>
        <dbReference type="ARBA" id="ARBA00022833"/>
    </source>
</evidence>
<proteinExistence type="inferred from homology"/>
<dbReference type="GO" id="GO:0008270">
    <property type="term" value="F:zinc ion binding"/>
    <property type="evidence" value="ECO:0007669"/>
    <property type="project" value="UniProtKB-KW"/>
</dbReference>
<evidence type="ECO:0000256" key="2">
    <source>
        <dbReference type="ARBA" id="ARBA00008423"/>
    </source>
</evidence>
<feature type="domain" description="Nab2-like CCCH zinc finger" evidence="9">
    <location>
        <begin position="452"/>
        <end position="471"/>
    </location>
</feature>